<gene>
    <name evidence="1" type="ORF">EPI10_000570</name>
</gene>
<sequence>MWEHMLKLSLKISTKIQKGTAKILLSTKVFRLLKGQFGFAKTLFFSGVGVVGLMASAVPRHHSCFSPSPGPPRVGSVAVFVTRYIGMIRDAKEDLQHSTNRRLHWRSRSLLVCRTCMEKAETSMNICKVEVNSNRINDLPENNRRDDGDFPSYFSDTSLTVQSSPPFLKYNLNYVQGGSSGIILASRLPICLRLVLQASSHINDFHN</sequence>
<protein>
    <submittedName>
        <fullName evidence="1">RHOMBOID-like protein 10, chloroplastic</fullName>
    </submittedName>
</protein>
<dbReference type="AlphaFoldDB" id="A0A5B6V8G4"/>
<dbReference type="OrthoDB" id="971512at2759"/>
<dbReference type="EMBL" id="SMMG02000007">
    <property type="protein sequence ID" value="KAA3465397.1"/>
    <property type="molecule type" value="Genomic_DNA"/>
</dbReference>
<dbReference type="Proteomes" id="UP000325315">
    <property type="component" value="Unassembled WGS sequence"/>
</dbReference>
<name>A0A5B6V8G4_9ROSI</name>
<accession>A0A5B6V8G4</accession>
<comment type="caution">
    <text evidence="1">The sequence shown here is derived from an EMBL/GenBank/DDBJ whole genome shotgun (WGS) entry which is preliminary data.</text>
</comment>
<evidence type="ECO:0000313" key="1">
    <source>
        <dbReference type="EMBL" id="KAA3465397.1"/>
    </source>
</evidence>
<organism evidence="1 2">
    <name type="scientific">Gossypium australe</name>
    <dbReference type="NCBI Taxonomy" id="47621"/>
    <lineage>
        <taxon>Eukaryota</taxon>
        <taxon>Viridiplantae</taxon>
        <taxon>Streptophyta</taxon>
        <taxon>Embryophyta</taxon>
        <taxon>Tracheophyta</taxon>
        <taxon>Spermatophyta</taxon>
        <taxon>Magnoliopsida</taxon>
        <taxon>eudicotyledons</taxon>
        <taxon>Gunneridae</taxon>
        <taxon>Pentapetalae</taxon>
        <taxon>rosids</taxon>
        <taxon>malvids</taxon>
        <taxon>Malvales</taxon>
        <taxon>Malvaceae</taxon>
        <taxon>Malvoideae</taxon>
        <taxon>Gossypium</taxon>
    </lineage>
</organism>
<evidence type="ECO:0000313" key="2">
    <source>
        <dbReference type="Proteomes" id="UP000325315"/>
    </source>
</evidence>
<proteinExistence type="predicted"/>
<keyword evidence="2" id="KW-1185">Reference proteome</keyword>
<reference evidence="2" key="1">
    <citation type="journal article" date="2019" name="Plant Biotechnol. J.">
        <title>Genome sequencing of the Australian wild diploid species Gossypium australe highlights disease resistance and delayed gland morphogenesis.</title>
        <authorList>
            <person name="Cai Y."/>
            <person name="Cai X."/>
            <person name="Wang Q."/>
            <person name="Wang P."/>
            <person name="Zhang Y."/>
            <person name="Cai C."/>
            <person name="Xu Y."/>
            <person name="Wang K."/>
            <person name="Zhou Z."/>
            <person name="Wang C."/>
            <person name="Geng S."/>
            <person name="Li B."/>
            <person name="Dong Q."/>
            <person name="Hou Y."/>
            <person name="Wang H."/>
            <person name="Ai P."/>
            <person name="Liu Z."/>
            <person name="Yi F."/>
            <person name="Sun M."/>
            <person name="An G."/>
            <person name="Cheng J."/>
            <person name="Zhang Y."/>
            <person name="Shi Q."/>
            <person name="Xie Y."/>
            <person name="Shi X."/>
            <person name="Chang Y."/>
            <person name="Huang F."/>
            <person name="Chen Y."/>
            <person name="Hong S."/>
            <person name="Mi L."/>
            <person name="Sun Q."/>
            <person name="Zhang L."/>
            <person name="Zhou B."/>
            <person name="Peng R."/>
            <person name="Zhang X."/>
            <person name="Liu F."/>
        </authorList>
    </citation>
    <scope>NUCLEOTIDE SEQUENCE [LARGE SCALE GENOMIC DNA]</scope>
    <source>
        <strain evidence="2">cv. PA1801</strain>
    </source>
</reference>